<organism evidence="2 3">
    <name type="scientific">Deinococcus malanensis</name>
    <dbReference type="NCBI Taxonomy" id="1706855"/>
    <lineage>
        <taxon>Bacteria</taxon>
        <taxon>Thermotogati</taxon>
        <taxon>Deinococcota</taxon>
        <taxon>Deinococci</taxon>
        <taxon>Deinococcales</taxon>
        <taxon>Deinococcaceae</taxon>
        <taxon>Deinococcus</taxon>
    </lineage>
</organism>
<evidence type="ECO:0008006" key="4">
    <source>
        <dbReference type="Google" id="ProtNLM"/>
    </source>
</evidence>
<gene>
    <name evidence="2" type="ORF">GCM10008955_23040</name>
</gene>
<reference evidence="3" key="1">
    <citation type="journal article" date="2019" name="Int. J. Syst. Evol. Microbiol.">
        <title>The Global Catalogue of Microorganisms (GCM) 10K type strain sequencing project: providing services to taxonomists for standard genome sequencing and annotation.</title>
        <authorList>
            <consortium name="The Broad Institute Genomics Platform"/>
            <consortium name="The Broad Institute Genome Sequencing Center for Infectious Disease"/>
            <person name="Wu L."/>
            <person name="Ma J."/>
        </authorList>
    </citation>
    <scope>NUCLEOTIDE SEQUENCE [LARGE SCALE GENOMIC DNA]</scope>
    <source>
        <strain evidence="3">JCM 30331</strain>
    </source>
</reference>
<evidence type="ECO:0000313" key="2">
    <source>
        <dbReference type="EMBL" id="GGK28686.1"/>
    </source>
</evidence>
<comment type="caution">
    <text evidence="2">The sequence shown here is derived from an EMBL/GenBank/DDBJ whole genome shotgun (WGS) entry which is preliminary data.</text>
</comment>
<evidence type="ECO:0000256" key="1">
    <source>
        <dbReference type="SAM" id="MobiDB-lite"/>
    </source>
</evidence>
<dbReference type="EMBL" id="BMPP01000009">
    <property type="protein sequence ID" value="GGK28686.1"/>
    <property type="molecule type" value="Genomic_DNA"/>
</dbReference>
<proteinExistence type="predicted"/>
<evidence type="ECO:0000313" key="3">
    <source>
        <dbReference type="Proteomes" id="UP000647587"/>
    </source>
</evidence>
<keyword evidence="3" id="KW-1185">Reference proteome</keyword>
<dbReference type="Proteomes" id="UP000647587">
    <property type="component" value="Unassembled WGS sequence"/>
</dbReference>
<accession>A0ABQ2EZM9</accession>
<protein>
    <recommendedName>
        <fullName evidence="4">Ferritin-like diiron domain-containing protein</fullName>
    </recommendedName>
</protein>
<dbReference type="RefSeq" id="WP_229780752.1">
    <property type="nucleotide sequence ID" value="NZ_BMPP01000009.1"/>
</dbReference>
<sequence>MQTRFRCHTGHAFNENSLLSYVTESIEDSLWNALRAMDESQMLLRHMAEHYADMGDTRTAEVFLDRAQEAQDRASQVRALVVQRNGRKGAAGPLAGPAPQDVGQR</sequence>
<feature type="compositionally biased region" description="Low complexity" evidence="1">
    <location>
        <begin position="90"/>
        <end position="99"/>
    </location>
</feature>
<feature type="region of interest" description="Disordered" evidence="1">
    <location>
        <begin position="86"/>
        <end position="105"/>
    </location>
</feature>
<name>A0ABQ2EZM9_9DEIO</name>